<gene>
    <name evidence="7" type="ORF">GUU85_01325</name>
</gene>
<keyword evidence="5 6" id="KW-0479">Metal-binding</keyword>
<evidence type="ECO:0000313" key="7">
    <source>
        <dbReference type="EMBL" id="QIE02001.1"/>
    </source>
</evidence>
<keyword evidence="4" id="KW-0889">Transcription antitermination</keyword>
<sequence>MRPMLNIAVRAVRTGGNFIIQNYDIRKFIQEDREKKKFFIKTILYKTNKIISDMIYKSYPNHIILPNNQYNLLHQNKNNNTIWIINELDGKNNFIKHFPHFCVSIAIFIKHINEVSVIYDPIKNDLFTAIKGQGSQLNGYRTRCSNVNNLHSTTAAIYFPNKNIDQKLLCCKIYQQLILCGISLRYTGSTVLDLAYVAAGKIDCLFYFNLHKDNYITGMLQAQESGCLINTFKESNNSHNYCVYIISSPQFIKLITEKIQKNHT</sequence>
<dbReference type="EMBL" id="CP047588">
    <property type="protein sequence ID" value="QIE02001.1"/>
    <property type="molecule type" value="Genomic_DNA"/>
</dbReference>
<evidence type="ECO:0000313" key="8">
    <source>
        <dbReference type="Proteomes" id="UP000502958"/>
    </source>
</evidence>
<dbReference type="Gene3D" id="3.40.190.80">
    <property type="match status" value="1"/>
</dbReference>
<evidence type="ECO:0000256" key="6">
    <source>
        <dbReference type="RuleBase" id="RU364068"/>
    </source>
</evidence>
<keyword evidence="4" id="KW-0805">Transcription regulation</keyword>
<reference evidence="7 8" key="1">
    <citation type="submission" date="2020-01" db="EMBL/GenBank/DDBJ databases">
        <title>Complete genome of Buchnera aphidicola isolated from Chaitophorus populeti.</title>
        <authorList>
            <person name="Park J."/>
            <person name="Xi H."/>
        </authorList>
    </citation>
    <scope>NUCLEOTIDE SEQUENCE [LARGE SCALE GENOMIC DNA]</scope>
    <source>
        <strain evidence="7 8">UsonBac</strain>
    </source>
</reference>
<organism evidence="7 8">
    <name type="scientific">Buchnera aphidicola subsp. Uroleucon sonchi</name>
    <dbReference type="NCBI Taxonomy" id="118118"/>
    <lineage>
        <taxon>Bacteria</taxon>
        <taxon>Pseudomonadati</taxon>
        <taxon>Pseudomonadota</taxon>
        <taxon>Gammaproteobacteria</taxon>
        <taxon>Enterobacterales</taxon>
        <taxon>Erwiniaceae</taxon>
        <taxon>Buchnera</taxon>
    </lineage>
</organism>
<evidence type="ECO:0000256" key="3">
    <source>
        <dbReference type="ARBA" id="ARBA00009759"/>
    </source>
</evidence>
<dbReference type="PANTHER" id="PTHR20854:SF4">
    <property type="entry name" value="INOSITOL-1-MONOPHOSPHATASE-RELATED"/>
    <property type="match status" value="1"/>
</dbReference>
<dbReference type="PRINTS" id="PR00377">
    <property type="entry name" value="IMPHPHTASES"/>
</dbReference>
<name>A0A6C1F6B9_BUCUN</name>
<dbReference type="GO" id="GO:0008934">
    <property type="term" value="F:inositol monophosphate 1-phosphatase activity"/>
    <property type="evidence" value="ECO:0007669"/>
    <property type="project" value="InterPro"/>
</dbReference>
<dbReference type="Pfam" id="PF00459">
    <property type="entry name" value="Inositol_P"/>
    <property type="match status" value="1"/>
</dbReference>
<comment type="cofactor">
    <cofactor evidence="2 5 6">
        <name>Mg(2+)</name>
        <dbReference type="ChEBI" id="CHEBI:18420"/>
    </cofactor>
</comment>
<comment type="similarity">
    <text evidence="3 6">Belongs to the inositol monophosphatase superfamily.</text>
</comment>
<dbReference type="GO" id="GO:0046872">
    <property type="term" value="F:metal ion binding"/>
    <property type="evidence" value="ECO:0007669"/>
    <property type="project" value="UniProtKB-KW"/>
</dbReference>
<dbReference type="InterPro" id="IPR000760">
    <property type="entry name" value="Inositol_monophosphatase-like"/>
</dbReference>
<dbReference type="GO" id="GO:0007165">
    <property type="term" value="P:signal transduction"/>
    <property type="evidence" value="ECO:0007669"/>
    <property type="project" value="TreeGrafter"/>
</dbReference>
<dbReference type="SUPFAM" id="SSF56655">
    <property type="entry name" value="Carbohydrate phosphatase"/>
    <property type="match status" value="1"/>
</dbReference>
<proteinExistence type="inferred from homology"/>
<dbReference type="EC" id="3.1.3.25" evidence="6"/>
<dbReference type="GO" id="GO:0031564">
    <property type="term" value="P:transcription antitermination"/>
    <property type="evidence" value="ECO:0007669"/>
    <property type="project" value="UniProtKB-KW"/>
</dbReference>
<feature type="binding site" evidence="5">
    <location>
        <position position="88"/>
    </location>
    <ligand>
        <name>Mg(2+)</name>
        <dbReference type="ChEBI" id="CHEBI:18420"/>
        <label>1</label>
        <note>catalytic</note>
    </ligand>
</feature>
<dbReference type="RefSeq" id="WP_163119244.1">
    <property type="nucleotide sequence ID" value="NZ_CP047588.1"/>
</dbReference>
<dbReference type="Gene3D" id="3.30.540.10">
    <property type="entry name" value="Fructose-1,6-Bisphosphatase, subunit A, domain 1"/>
    <property type="match status" value="1"/>
</dbReference>
<keyword evidence="4" id="KW-0804">Transcription</keyword>
<keyword evidence="6" id="KW-0378">Hydrolase</keyword>
<comment type="catalytic activity">
    <reaction evidence="1 6">
        <text>a myo-inositol phosphate + H2O = myo-inositol + phosphate</text>
        <dbReference type="Rhea" id="RHEA:24056"/>
        <dbReference type="ChEBI" id="CHEBI:15377"/>
        <dbReference type="ChEBI" id="CHEBI:17268"/>
        <dbReference type="ChEBI" id="CHEBI:43474"/>
        <dbReference type="ChEBI" id="CHEBI:84139"/>
        <dbReference type="EC" id="3.1.3.25"/>
    </reaction>
</comment>
<feature type="binding site" evidence="5">
    <location>
        <position position="89"/>
    </location>
    <ligand>
        <name>Mg(2+)</name>
        <dbReference type="ChEBI" id="CHEBI:18420"/>
        <label>1</label>
        <note>catalytic</note>
    </ligand>
</feature>
<dbReference type="GO" id="GO:0006020">
    <property type="term" value="P:inositol metabolic process"/>
    <property type="evidence" value="ECO:0007669"/>
    <property type="project" value="TreeGrafter"/>
</dbReference>
<evidence type="ECO:0000256" key="4">
    <source>
        <dbReference type="ARBA" id="ARBA00022814"/>
    </source>
</evidence>
<evidence type="ECO:0000256" key="5">
    <source>
        <dbReference type="PIRSR" id="PIRSR600760-2"/>
    </source>
</evidence>
<accession>A0A6C1F6B9</accession>
<protein>
    <recommendedName>
        <fullName evidence="6">Inositol-1-monophosphatase</fullName>
        <ecNumber evidence="6">3.1.3.25</ecNumber>
    </recommendedName>
</protein>
<evidence type="ECO:0000256" key="2">
    <source>
        <dbReference type="ARBA" id="ARBA00001946"/>
    </source>
</evidence>
<keyword evidence="5 6" id="KW-0460">Magnesium</keyword>
<dbReference type="AlphaFoldDB" id="A0A6C1F6B9"/>
<dbReference type="CDD" id="cd01639">
    <property type="entry name" value="IMPase"/>
    <property type="match status" value="1"/>
</dbReference>
<dbReference type="Proteomes" id="UP000502958">
    <property type="component" value="Chromosome"/>
</dbReference>
<dbReference type="InterPro" id="IPR033942">
    <property type="entry name" value="IMPase"/>
</dbReference>
<evidence type="ECO:0000256" key="1">
    <source>
        <dbReference type="ARBA" id="ARBA00001033"/>
    </source>
</evidence>
<dbReference type="PANTHER" id="PTHR20854">
    <property type="entry name" value="INOSITOL MONOPHOSPHATASE"/>
    <property type="match status" value="1"/>
</dbReference>